<feature type="compositionally biased region" description="Acidic residues" evidence="1">
    <location>
        <begin position="392"/>
        <end position="418"/>
    </location>
</feature>
<feature type="compositionally biased region" description="Polar residues" evidence="1">
    <location>
        <begin position="1323"/>
        <end position="1333"/>
    </location>
</feature>
<evidence type="ECO:0000256" key="1">
    <source>
        <dbReference type="SAM" id="MobiDB-lite"/>
    </source>
</evidence>
<dbReference type="WBParaSite" id="Gr19_v10_g9864.t1">
    <property type="protein sequence ID" value="Gr19_v10_g9864.t1"/>
    <property type="gene ID" value="Gr19_v10_g9864"/>
</dbReference>
<feature type="compositionally biased region" description="Polar residues" evidence="1">
    <location>
        <begin position="138"/>
        <end position="147"/>
    </location>
</feature>
<dbReference type="Proteomes" id="UP000887572">
    <property type="component" value="Unplaced"/>
</dbReference>
<feature type="region of interest" description="Disordered" evidence="1">
    <location>
        <begin position="383"/>
        <end position="435"/>
    </location>
</feature>
<reference evidence="3" key="1">
    <citation type="submission" date="2022-11" db="UniProtKB">
        <authorList>
            <consortium name="WormBaseParasite"/>
        </authorList>
    </citation>
    <scope>IDENTIFICATION</scope>
</reference>
<proteinExistence type="predicted"/>
<feature type="compositionally biased region" description="Low complexity" evidence="1">
    <location>
        <begin position="86"/>
        <end position="101"/>
    </location>
</feature>
<feature type="compositionally biased region" description="Polar residues" evidence="1">
    <location>
        <begin position="157"/>
        <end position="173"/>
    </location>
</feature>
<feature type="region of interest" description="Disordered" evidence="1">
    <location>
        <begin position="133"/>
        <end position="175"/>
    </location>
</feature>
<feature type="compositionally biased region" description="Basic and acidic residues" evidence="1">
    <location>
        <begin position="1205"/>
        <end position="1220"/>
    </location>
</feature>
<feature type="region of interest" description="Disordered" evidence="1">
    <location>
        <begin position="1125"/>
        <end position="1166"/>
    </location>
</feature>
<sequence>MDFDYFQPDSPHYVPNICDDDANFLQNEHEQQLTQPEQQSPEKTAAFTIIEESFDLAQQMDTSTHSTHTYVVVENGNPVVDEDVPVEQQPPASSESESGQNLVQIESEIILPSSSSTTSANIITPVCRRNLEQANEPMPSSSTNASSGVGKRRTKVNRSSNITYSANNSQEPTTYRDRRGGVWRLVGAFPVNEQLEAHIRSKYSVYAYVVKKPSNMRCTRYVNKRCPYKMLLQRPGDGRDNVQEQKQLNALRGAAPLLTPATPDGGGTALLWERNEHNHKHVQQPNNGTTPKRSPHHSAFNWHAEQQDWHCLGRDWSKSKIRNWIRRYGVTLNNYGRREQHKYYRCRFVTVDGHVCGYRMKSHKTNPAAGDDDDKYTVYESKARHDHGTAGAEDEPGMDGEEDLGEEAEEEDDNDGVDESMAHPDNANGPDDAVADQQDVQADPGAVVMTNMGFEQSDDEAPLEEDAAVENDESSSLLLQSIDVNVLGVTIARGFRMRNIWIRKRRIESFKARRASLMAGGGGGDDGVHKHAEFDGQNSASDGIVEPVVHVEAANGTETVDDNDEESDETAAAAAAVQAVIASIVHSVSNEMVVDGAAGCGMEVDDGDVITARAPPSSSNNNDKVQQQNALVVNNNNDAHSSVFQTTATATELGVVANADNNVNSSGAKLRWTLIGHWGRTELFKEVVKRELKLFGKNGNISYYYKCYAEQCAYKLRASRLRYVAGDAFNIHELGTHSGEHPLSPSRHGKKSGISLSTECVRKRVNKEHRKLDERTCRMARRRFEHKWLCVSNSWFKEELDQFVEHHELQLYTWLGLSKLYYRCTKRPEPNDFPCPFRLRATLNREEDEEGNEPLSTDTYTISESLEWHSHQTEMVRRKRNVLQKVRLFEWDFLREIDDPQTLDKFRRAHYVHAPVDDFDLLVQGTLACQWEQRQRKDATLKCLKCPYRMLIYKEFADGPLKVYEKGAHVHEQPPMLKPCEPIRPNRCHFTNALSRRIKMSSRIEYRRRERLQQKLRGDVKAVVQSMVTSVVHQLDGFVDVLGQVVVGKKRNDDDGTGAVAGRKRKRKQNMKIGGGRRLRRTAVQTRSAAKRSKMEAGDDGIDYVAGGSGGDFVSQRMGAYVLDSSSDDEAPAAVGPQRERRRASFLGIGTSGGTYLDNSSSDEAEVCPDEEVDNALNVSLADDFVVAFHACPCPDQLLEDDTDKENGTGRGEQRIDQHASIETVTLSEHDDNDDRPRPLLSTPNVPTIEERDRQMLFAVGMRASPVIEIANFEGIAMRHSFKVDPEDMNKGMINNNNNCELVVGEEDLPDDRTMMQMERSNTVNNRSVGRSSNKPKQKMINTRRKGRSTRVRMAVKLISEKGTGMKKTKKPVRKRLPLKRSVEQRTTAREEAVVVGVVRKKLRTITTAVQTATKPTTHTTTVVDRGQERRSLLMSTKKSHNNKNMTMKQRLKDSAPSTFAVAVVDHHHPIDHRGQLTHSTPAASSAYVPPYPYSPIGTQHCTPPSSSTSQHHHHHHQQQQQQHSSHFHADDLLRQHGFGTVVIQQPIFSLSDADTMAMLKQIGAEQRVSLVERSGSFLFIPPKGSVHYLGGKLLALTHGTDHIRVDEFREGNLVGTVERWPRTIDALPLFIKHLHQKLFRFFA</sequence>
<name>A0A914IFV6_GLORO</name>
<feature type="region of interest" description="Disordered" evidence="1">
    <location>
        <begin position="1198"/>
        <end position="1222"/>
    </location>
</feature>
<feature type="region of interest" description="Disordered" evidence="1">
    <location>
        <begin position="81"/>
        <end position="101"/>
    </location>
</feature>
<protein>
    <submittedName>
        <fullName evidence="3">Uncharacterized protein</fullName>
    </submittedName>
</protein>
<organism evidence="2 3">
    <name type="scientific">Globodera rostochiensis</name>
    <name type="common">Golden nematode worm</name>
    <name type="synonym">Heterodera rostochiensis</name>
    <dbReference type="NCBI Taxonomy" id="31243"/>
    <lineage>
        <taxon>Eukaryota</taxon>
        <taxon>Metazoa</taxon>
        <taxon>Ecdysozoa</taxon>
        <taxon>Nematoda</taxon>
        <taxon>Chromadorea</taxon>
        <taxon>Rhabditida</taxon>
        <taxon>Tylenchina</taxon>
        <taxon>Tylenchomorpha</taxon>
        <taxon>Tylenchoidea</taxon>
        <taxon>Heteroderidae</taxon>
        <taxon>Heteroderinae</taxon>
        <taxon>Globodera</taxon>
    </lineage>
</organism>
<feature type="compositionally biased region" description="Basic residues" evidence="1">
    <location>
        <begin position="1334"/>
        <end position="1350"/>
    </location>
</feature>
<feature type="region of interest" description="Disordered" evidence="1">
    <location>
        <begin position="1472"/>
        <end position="1527"/>
    </location>
</feature>
<accession>A0A914IFV6</accession>
<feature type="region of interest" description="Disordered" evidence="1">
    <location>
        <begin position="1323"/>
        <end position="1350"/>
    </location>
</feature>
<evidence type="ECO:0000313" key="3">
    <source>
        <dbReference type="WBParaSite" id="Gr19_v10_g9864.t1"/>
    </source>
</evidence>
<keyword evidence="2" id="KW-1185">Reference proteome</keyword>
<evidence type="ECO:0000313" key="2">
    <source>
        <dbReference type="Proteomes" id="UP000887572"/>
    </source>
</evidence>